<feature type="compositionally biased region" description="Polar residues" evidence="1">
    <location>
        <begin position="1029"/>
        <end position="1052"/>
    </location>
</feature>
<feature type="compositionally biased region" description="Polar residues" evidence="1">
    <location>
        <begin position="206"/>
        <end position="217"/>
    </location>
</feature>
<dbReference type="Pfam" id="PF00621">
    <property type="entry name" value="RhoGEF"/>
    <property type="match status" value="1"/>
</dbReference>
<dbReference type="InterPro" id="IPR035899">
    <property type="entry name" value="DBL_dom_sf"/>
</dbReference>
<feature type="compositionally biased region" description="Low complexity" evidence="1">
    <location>
        <begin position="52"/>
        <end position="62"/>
    </location>
</feature>
<organism evidence="3 4">
    <name type="scientific">Puccinia sorghi</name>
    <dbReference type="NCBI Taxonomy" id="27349"/>
    <lineage>
        <taxon>Eukaryota</taxon>
        <taxon>Fungi</taxon>
        <taxon>Dikarya</taxon>
        <taxon>Basidiomycota</taxon>
        <taxon>Pucciniomycotina</taxon>
        <taxon>Pucciniomycetes</taxon>
        <taxon>Pucciniales</taxon>
        <taxon>Pucciniaceae</taxon>
        <taxon>Puccinia</taxon>
    </lineage>
</organism>
<dbReference type="CDD" id="cd00160">
    <property type="entry name" value="RhoGEF"/>
    <property type="match status" value="1"/>
</dbReference>
<feature type="compositionally biased region" description="Polar residues" evidence="1">
    <location>
        <begin position="521"/>
        <end position="533"/>
    </location>
</feature>
<feature type="region of interest" description="Disordered" evidence="1">
    <location>
        <begin position="285"/>
        <end position="327"/>
    </location>
</feature>
<feature type="region of interest" description="Disordered" evidence="1">
    <location>
        <begin position="1237"/>
        <end position="1270"/>
    </location>
</feature>
<feature type="compositionally biased region" description="Polar residues" evidence="1">
    <location>
        <begin position="92"/>
        <end position="101"/>
    </location>
</feature>
<feature type="region of interest" description="Disordered" evidence="1">
    <location>
        <begin position="951"/>
        <end position="973"/>
    </location>
</feature>
<dbReference type="InterPro" id="IPR000219">
    <property type="entry name" value="DH_dom"/>
</dbReference>
<feature type="region of interest" description="Disordered" evidence="1">
    <location>
        <begin position="84"/>
        <end position="120"/>
    </location>
</feature>
<comment type="caution">
    <text evidence="3">The sequence shown here is derived from an EMBL/GenBank/DDBJ whole genome shotgun (WGS) entry which is preliminary data.</text>
</comment>
<feature type="region of interest" description="Disordered" evidence="1">
    <location>
        <begin position="1029"/>
        <end position="1075"/>
    </location>
</feature>
<feature type="compositionally biased region" description="Polar residues" evidence="1">
    <location>
        <begin position="598"/>
        <end position="609"/>
    </location>
</feature>
<dbReference type="InterPro" id="IPR051092">
    <property type="entry name" value="FYVE_RhoGEF_PH"/>
</dbReference>
<dbReference type="OrthoDB" id="1716625at2759"/>
<dbReference type="GO" id="GO:0005737">
    <property type="term" value="C:cytoplasm"/>
    <property type="evidence" value="ECO:0007669"/>
    <property type="project" value="TreeGrafter"/>
</dbReference>
<feature type="compositionally biased region" description="Polar residues" evidence="1">
    <location>
        <begin position="620"/>
        <end position="639"/>
    </location>
</feature>
<dbReference type="VEuPathDB" id="FungiDB:VP01_615g2"/>
<dbReference type="PANTHER" id="PTHR12673">
    <property type="entry name" value="FACIOGENITAL DYSPLASIA PROTEIN"/>
    <property type="match status" value="1"/>
</dbReference>
<evidence type="ECO:0000313" key="4">
    <source>
        <dbReference type="Proteomes" id="UP000037035"/>
    </source>
</evidence>
<dbReference type="STRING" id="27349.A0A0L6UGV1"/>
<name>A0A0L6UGV1_9BASI</name>
<reference evidence="3 4" key="1">
    <citation type="submission" date="2015-08" db="EMBL/GenBank/DDBJ databases">
        <title>Next Generation Sequencing and Analysis of the Genome of Puccinia sorghi L Schw, the Causal Agent of Maize Common Rust.</title>
        <authorList>
            <person name="Rochi L."/>
            <person name="Burguener G."/>
            <person name="Darino M."/>
            <person name="Turjanski A."/>
            <person name="Kreff E."/>
            <person name="Dieguez M.J."/>
            <person name="Sacco F."/>
        </authorList>
    </citation>
    <scope>NUCLEOTIDE SEQUENCE [LARGE SCALE GENOMIC DNA]</scope>
    <source>
        <strain evidence="3 4">RO10H11247</strain>
    </source>
</reference>
<dbReference type="AlphaFoldDB" id="A0A0L6UGV1"/>
<dbReference type="EMBL" id="LAVV01011452">
    <property type="protein sequence ID" value="KNZ47771.1"/>
    <property type="molecule type" value="Genomic_DNA"/>
</dbReference>
<feature type="compositionally biased region" description="Low complexity" evidence="1">
    <location>
        <begin position="990"/>
        <end position="1004"/>
    </location>
</feature>
<feature type="compositionally biased region" description="Basic residues" evidence="1">
    <location>
        <begin position="42"/>
        <end position="51"/>
    </location>
</feature>
<feature type="region of interest" description="Disordered" evidence="1">
    <location>
        <begin position="195"/>
        <end position="245"/>
    </location>
</feature>
<feature type="compositionally biased region" description="Low complexity" evidence="1">
    <location>
        <begin position="308"/>
        <end position="322"/>
    </location>
</feature>
<dbReference type="GO" id="GO:0005085">
    <property type="term" value="F:guanyl-nucleotide exchange factor activity"/>
    <property type="evidence" value="ECO:0007669"/>
    <property type="project" value="InterPro"/>
</dbReference>
<dbReference type="SMART" id="SM00325">
    <property type="entry name" value="RhoGEF"/>
    <property type="match status" value="1"/>
</dbReference>
<evidence type="ECO:0000256" key="1">
    <source>
        <dbReference type="SAM" id="MobiDB-lite"/>
    </source>
</evidence>
<feature type="compositionally biased region" description="Polar residues" evidence="1">
    <location>
        <begin position="1261"/>
        <end position="1270"/>
    </location>
</feature>
<feature type="compositionally biased region" description="Basic residues" evidence="1">
    <location>
        <begin position="292"/>
        <end position="304"/>
    </location>
</feature>
<feature type="region of interest" description="Disordered" evidence="1">
    <location>
        <begin position="598"/>
        <end position="639"/>
    </location>
</feature>
<proteinExistence type="predicted"/>
<feature type="region of interest" description="Disordered" evidence="1">
    <location>
        <begin position="42"/>
        <end position="68"/>
    </location>
</feature>
<feature type="compositionally biased region" description="Polar residues" evidence="1">
    <location>
        <begin position="110"/>
        <end position="119"/>
    </location>
</feature>
<gene>
    <name evidence="3" type="ORF">VP01_615g2</name>
</gene>
<evidence type="ECO:0000259" key="2">
    <source>
        <dbReference type="PROSITE" id="PS50010"/>
    </source>
</evidence>
<accession>A0A0L6UGV1</accession>
<dbReference type="Gene3D" id="1.20.900.10">
    <property type="entry name" value="Dbl homology (DH) domain"/>
    <property type="match status" value="1"/>
</dbReference>
<dbReference type="SUPFAM" id="SSF48065">
    <property type="entry name" value="DBL homology domain (DH-domain)"/>
    <property type="match status" value="1"/>
</dbReference>
<feature type="region of interest" description="Disordered" evidence="1">
    <location>
        <begin position="133"/>
        <end position="157"/>
    </location>
</feature>
<feature type="domain" description="DH" evidence="2">
    <location>
        <begin position="687"/>
        <end position="883"/>
    </location>
</feature>
<feature type="region of interest" description="Disordered" evidence="1">
    <location>
        <begin position="520"/>
        <end position="579"/>
    </location>
</feature>
<dbReference type="PROSITE" id="PS50010">
    <property type="entry name" value="DH_2"/>
    <property type="match status" value="1"/>
</dbReference>
<feature type="compositionally biased region" description="Low complexity" evidence="1">
    <location>
        <begin position="402"/>
        <end position="418"/>
    </location>
</feature>
<keyword evidence="4" id="KW-1185">Reference proteome</keyword>
<feature type="compositionally biased region" description="Low complexity" evidence="1">
    <location>
        <begin position="230"/>
        <end position="245"/>
    </location>
</feature>
<feature type="region of interest" description="Disordered" evidence="1">
    <location>
        <begin position="379"/>
        <end position="424"/>
    </location>
</feature>
<evidence type="ECO:0000313" key="3">
    <source>
        <dbReference type="EMBL" id="KNZ47771.1"/>
    </source>
</evidence>
<dbReference type="PANTHER" id="PTHR12673:SF159">
    <property type="entry name" value="LD03170P"/>
    <property type="match status" value="1"/>
</dbReference>
<sequence>MSIRFFPGSSLRAILQHDLSHSKQVKSTLYNRASARNFHSCHRHHHHHHQYQSHGPSSSSNSKPPRSLIASGLGITLIGATTGSFDSDHHQSQNFGETNFDTIRPHHTRQPSSRSNMPSFSVCPSLDNCKTLDDVDDDDDDQMSDLAGTAHRHPNSLASAPASFNYRLISFPPPSGTVPYHHQAAPTTEYYPHRYQQNSKKPRPNHTITHYSSQSTLVYRRPRPSDKLPSSICSSTSSSSVSSSSSSLADEVHASTTSPQYHCPSLQSSSFTTPLRNCQSLHFTKQNTQSRHSTHNHHSSHPKSRSLSPLTSPQPQKTSSSSYHPSLLPVSHFSSELPALYEHQTTISPCPSELLAFPLQNSANPTNAKFTQYVKTQIQRTRRSLSHSRSFSVQPLQHPRSRNSSISSNNHPPHSSMSTLSSVSRQIQSAEFDLPSTTTARDSSWHRSVSYSALSEGYHSLPRTSCQLQNMHSDTDHEVESLLEHCGAVPNDFVASPPRPPYSSQPSVGAAEHHTKKTISMGRSQSAMGNRQAHTVPRRSATSNRPIYPLSRSANPLSSHHKLAAKPGGANGNGSPPLKSVRTHLSWLAQLLTPSPTIKHSSAITSKTKIPSPPSDPRLCSSTPLPPQVTSRLPSRQSSAKVFNTPHAVNPYQKPSTTPMEIINWRTTISEREYRHILETWGSIEVHRQQLIWELCQTETAFLDSLAMVLDLFIDPLRDECQDGTWVVGVPEPVQKLFTDLDHIANFHSEIVIGMSYNRMCEKQRNKASVVIKFADMMASFVPRLRIYERYLVCFERVSQQIDRLSLDPIDHFGSFVRMQSHTAGFGAMTLTSYLLKPIQRLMKYPLFFRQLCETTPLGHPDHQATSNLWKATDGIIRSMQDVKGLEDDHDALKALEECLIGLPEGLTLANRRRKIVNRGTLQMVYPSHKDILKLPSTAHHFEARESLSARKPGFRRMSSSSHLPSGTLPGEFHHNISARGIIRSLSPVSDSSETTHSQSSFHSMKTDTTFEATSSPKLMLITDFFSKPRSTSGCSIQSTSRCDPPSISSSEPPKLKAPRSLQSKRSSHKLIKGRGTPTENVEVILLTDMLILCTREAPSKKNWRVSSRKCDDLNRFRILEGIGLSKLTCVTDLGGQLGDFDELVRLELKPLSGIPRAEVTGRKVSLGTSREETAQDQTVYLSTVSHSSPLVNGSTTTTITGSLPLAAPNSIAAEKEWANWLKEFKKLQMLTLHAHQRQLKHSDQKRRRSSHTGRIDLSIKKSSSMSTLI</sequence>
<dbReference type="Proteomes" id="UP000037035">
    <property type="component" value="Unassembled WGS sequence"/>
</dbReference>
<feature type="compositionally biased region" description="Acidic residues" evidence="1">
    <location>
        <begin position="134"/>
        <end position="143"/>
    </location>
</feature>
<protein>
    <recommendedName>
        <fullName evidence="2">DH domain-containing protein</fullName>
    </recommendedName>
</protein>
<feature type="region of interest" description="Disordered" evidence="1">
    <location>
        <begin position="988"/>
        <end position="1009"/>
    </location>
</feature>
<feature type="compositionally biased region" description="Basic residues" evidence="1">
    <location>
        <begin position="1237"/>
        <end position="1252"/>
    </location>
</feature>